<dbReference type="PANTHER" id="PTHR30146">
    <property type="entry name" value="LACI-RELATED TRANSCRIPTIONAL REPRESSOR"/>
    <property type="match status" value="1"/>
</dbReference>
<dbReference type="Pfam" id="PF13377">
    <property type="entry name" value="Peripla_BP_3"/>
    <property type="match status" value="1"/>
</dbReference>
<dbReference type="RefSeq" id="WP_060625590.1">
    <property type="nucleotide sequence ID" value="NZ_LCZJ02000033.1"/>
</dbReference>
<dbReference type="Gene3D" id="3.40.50.2300">
    <property type="match status" value="2"/>
</dbReference>
<dbReference type="SUPFAM" id="SSF53822">
    <property type="entry name" value="Periplasmic binding protein-like I"/>
    <property type="match status" value="1"/>
</dbReference>
<dbReference type="InterPro" id="IPR028082">
    <property type="entry name" value="Peripla_BP_I"/>
</dbReference>
<dbReference type="PANTHER" id="PTHR30146:SF109">
    <property type="entry name" value="HTH-TYPE TRANSCRIPTIONAL REGULATOR GALS"/>
    <property type="match status" value="1"/>
</dbReference>
<dbReference type="PROSITE" id="PS50932">
    <property type="entry name" value="HTH_LACI_2"/>
    <property type="match status" value="1"/>
</dbReference>
<dbReference type="CDD" id="cd06267">
    <property type="entry name" value="PBP1_LacI_sugar_binding-like"/>
    <property type="match status" value="1"/>
</dbReference>
<dbReference type="InterPro" id="IPR000843">
    <property type="entry name" value="HTH_LacI"/>
</dbReference>
<keyword evidence="6" id="KW-1185">Reference proteome</keyword>
<dbReference type="InterPro" id="IPR046335">
    <property type="entry name" value="LacI/GalR-like_sensor"/>
</dbReference>
<keyword evidence="1" id="KW-0805">Transcription regulation</keyword>
<evidence type="ECO:0000259" key="4">
    <source>
        <dbReference type="PROSITE" id="PS50932"/>
    </source>
</evidence>
<dbReference type="EMBL" id="LCZJ02000033">
    <property type="protein sequence ID" value="KTD84901.1"/>
    <property type="molecule type" value="Genomic_DNA"/>
</dbReference>
<comment type="caution">
    <text evidence="5">The sequence shown here is derived from an EMBL/GenBank/DDBJ whole genome shotgun (WGS) entry which is preliminary data.</text>
</comment>
<proteinExistence type="predicted"/>
<dbReference type="GO" id="GO:0000976">
    <property type="term" value="F:transcription cis-regulatory region binding"/>
    <property type="evidence" value="ECO:0007669"/>
    <property type="project" value="TreeGrafter"/>
</dbReference>
<evidence type="ECO:0000313" key="6">
    <source>
        <dbReference type="Proteomes" id="UP000054709"/>
    </source>
</evidence>
<reference evidence="5 6" key="1">
    <citation type="journal article" date="2015" name="Int. Biodeterior. Biodegradation">
        <title>Physiological and genetic screening methods for the isolation of methyl tert-butyl ether-degrading bacteria for bioremediation purposes.</title>
        <authorList>
            <person name="Guisado I.M."/>
            <person name="Purswani J."/>
            <person name="Gonzalez Lopez J."/>
            <person name="Pozo C."/>
        </authorList>
    </citation>
    <scope>NUCLEOTIDE SEQUENCE [LARGE SCALE GENOMIC DNA]</scope>
    <source>
        <strain evidence="5 6">SH7</strain>
    </source>
</reference>
<evidence type="ECO:0000313" key="5">
    <source>
        <dbReference type="EMBL" id="KTD84901.1"/>
    </source>
</evidence>
<dbReference type="GO" id="GO:0003700">
    <property type="term" value="F:DNA-binding transcription factor activity"/>
    <property type="evidence" value="ECO:0007669"/>
    <property type="project" value="TreeGrafter"/>
</dbReference>
<gene>
    <name evidence="5" type="ORF">UQ64_25045</name>
</gene>
<dbReference type="CDD" id="cd01392">
    <property type="entry name" value="HTH_LacI"/>
    <property type="match status" value="1"/>
</dbReference>
<evidence type="ECO:0000256" key="3">
    <source>
        <dbReference type="ARBA" id="ARBA00023163"/>
    </source>
</evidence>
<dbReference type="Pfam" id="PF00356">
    <property type="entry name" value="LacI"/>
    <property type="match status" value="1"/>
</dbReference>
<dbReference type="SMART" id="SM00354">
    <property type="entry name" value="HTH_LACI"/>
    <property type="match status" value="1"/>
</dbReference>
<keyword evidence="3" id="KW-0804">Transcription</keyword>
<accession>A0A0W1AUF3</accession>
<name>A0A0W1AUF3_9BACL</name>
<keyword evidence="2" id="KW-0238">DNA-binding</keyword>
<organism evidence="5 6">
    <name type="scientific">Paenibacillus etheri</name>
    <dbReference type="NCBI Taxonomy" id="1306852"/>
    <lineage>
        <taxon>Bacteria</taxon>
        <taxon>Bacillati</taxon>
        <taxon>Bacillota</taxon>
        <taxon>Bacilli</taxon>
        <taxon>Bacillales</taxon>
        <taxon>Paenibacillaceae</taxon>
        <taxon>Paenibacillus</taxon>
    </lineage>
</organism>
<dbReference type="AlphaFoldDB" id="A0A0W1AUF3"/>
<feature type="domain" description="HTH lacI-type" evidence="4">
    <location>
        <begin position="3"/>
        <end position="57"/>
    </location>
</feature>
<dbReference type="OrthoDB" id="9788209at2"/>
<evidence type="ECO:0000256" key="1">
    <source>
        <dbReference type="ARBA" id="ARBA00023015"/>
    </source>
</evidence>
<evidence type="ECO:0000256" key="2">
    <source>
        <dbReference type="ARBA" id="ARBA00023125"/>
    </source>
</evidence>
<dbReference type="InterPro" id="IPR010982">
    <property type="entry name" value="Lambda_DNA-bd_dom_sf"/>
</dbReference>
<dbReference type="Gene3D" id="1.10.260.40">
    <property type="entry name" value="lambda repressor-like DNA-binding domains"/>
    <property type="match status" value="1"/>
</dbReference>
<dbReference type="SUPFAM" id="SSF47413">
    <property type="entry name" value="lambda repressor-like DNA-binding domains"/>
    <property type="match status" value="1"/>
</dbReference>
<dbReference type="Proteomes" id="UP000054709">
    <property type="component" value="Unassembled WGS sequence"/>
</dbReference>
<sequence>MKVTISDIAKAANVAKSTVSKVLNDSPKISQETKQKVREIMKEMNYTPSSIATGLAKQSSCNIGLLVDMSKESEFLNQFFYNIIGGIESVIAPLKYELTISNVQHSSPEGHFLNRLVFSKRVDGIIANNSVLTDELSEELNRLAFPYISIGEIMTPGSWVDFDNEAGGSMLTEHLVEQSYSKIAFLGGQQQEKIYTHRLGGYLSALQQADLTVHQQWIINCKADEHDSYHAALELLQREDRPDSVVCMNSYVAFGVLQAAKALGIDVPSELGIAAFDEYPLSRYTTPPLTSLNIDTFKLGVSSGQLLMERIRGNDMPHKHLLMEPELIPRESTMRTTFSGATS</sequence>
<protein>
    <submittedName>
        <fullName evidence="5">Transcriptional regulator</fullName>
    </submittedName>
</protein>